<keyword evidence="1" id="KW-0488">Methylation</keyword>
<dbReference type="InterPro" id="IPR045584">
    <property type="entry name" value="Pilin-like"/>
</dbReference>
<dbReference type="PANTHER" id="PTHR30093">
    <property type="entry name" value="GENERAL SECRETION PATHWAY PROTEIN G"/>
    <property type="match status" value="1"/>
</dbReference>
<organism evidence="3 4">
    <name type="scientific">Lentisphaera araneosa HTCC2155</name>
    <dbReference type="NCBI Taxonomy" id="313628"/>
    <lineage>
        <taxon>Bacteria</taxon>
        <taxon>Pseudomonadati</taxon>
        <taxon>Lentisphaerota</taxon>
        <taxon>Lentisphaeria</taxon>
        <taxon>Lentisphaerales</taxon>
        <taxon>Lentisphaeraceae</taxon>
        <taxon>Lentisphaera</taxon>
    </lineage>
</organism>
<dbReference type="GO" id="GO:0015628">
    <property type="term" value="P:protein secretion by the type II secretion system"/>
    <property type="evidence" value="ECO:0007669"/>
    <property type="project" value="InterPro"/>
</dbReference>
<dbReference type="PANTHER" id="PTHR30093:SF2">
    <property type="entry name" value="TYPE II SECRETION SYSTEM PROTEIN H"/>
    <property type="match status" value="1"/>
</dbReference>
<evidence type="ECO:0000256" key="1">
    <source>
        <dbReference type="ARBA" id="ARBA00022481"/>
    </source>
</evidence>
<dbReference type="PRINTS" id="PR00813">
    <property type="entry name" value="BCTERIALGSPG"/>
</dbReference>
<evidence type="ECO:0000259" key="2">
    <source>
        <dbReference type="Pfam" id="PF07596"/>
    </source>
</evidence>
<gene>
    <name evidence="3" type="ORF">LNTAR_22594</name>
</gene>
<proteinExistence type="predicted"/>
<evidence type="ECO:0000313" key="3">
    <source>
        <dbReference type="EMBL" id="EDM29227.1"/>
    </source>
</evidence>
<dbReference type="GO" id="GO:0015627">
    <property type="term" value="C:type II protein secretion system complex"/>
    <property type="evidence" value="ECO:0007669"/>
    <property type="project" value="InterPro"/>
</dbReference>
<evidence type="ECO:0000313" key="4">
    <source>
        <dbReference type="Proteomes" id="UP000004947"/>
    </source>
</evidence>
<dbReference type="NCBIfam" id="TIGR02532">
    <property type="entry name" value="IV_pilin_GFxxxE"/>
    <property type="match status" value="1"/>
</dbReference>
<keyword evidence="4" id="KW-1185">Reference proteome</keyword>
<dbReference type="NCBIfam" id="TIGR04294">
    <property type="entry name" value="pre_pil_HX9DG"/>
    <property type="match status" value="1"/>
</dbReference>
<dbReference type="Gene3D" id="3.30.700.10">
    <property type="entry name" value="Glycoprotein, Type 4 Pilin"/>
    <property type="match status" value="1"/>
</dbReference>
<dbReference type="OrthoDB" id="214579at2"/>
<dbReference type="Proteomes" id="UP000004947">
    <property type="component" value="Unassembled WGS sequence"/>
</dbReference>
<feature type="domain" description="DUF1559" evidence="2">
    <location>
        <begin position="29"/>
        <end position="128"/>
    </location>
</feature>
<reference evidence="3 4" key="1">
    <citation type="journal article" date="2010" name="J. Bacteriol.">
        <title>Genome sequence of Lentisphaera araneosa HTCC2155T, the type species of the order Lentisphaerales in the phylum Lentisphaerae.</title>
        <authorList>
            <person name="Thrash J.C."/>
            <person name="Cho J.C."/>
            <person name="Vergin K.L."/>
            <person name="Morris R.M."/>
            <person name="Giovannoni S.J."/>
        </authorList>
    </citation>
    <scope>NUCLEOTIDE SEQUENCE [LARGE SCALE GENOMIC DNA]</scope>
    <source>
        <strain evidence="3 4">HTCC2155</strain>
    </source>
</reference>
<dbReference type="InterPro" id="IPR027558">
    <property type="entry name" value="Pre_pil_HX9DG_C"/>
</dbReference>
<dbReference type="AlphaFoldDB" id="A6DGB0"/>
<dbReference type="InterPro" id="IPR000983">
    <property type="entry name" value="Bac_GSPG_pilin"/>
</dbReference>
<dbReference type="InterPro" id="IPR012902">
    <property type="entry name" value="N_methyl_site"/>
</dbReference>
<dbReference type="Pfam" id="PF07596">
    <property type="entry name" value="SBP_bac_10"/>
    <property type="match status" value="1"/>
</dbReference>
<comment type="caution">
    <text evidence="3">The sequence shown here is derived from an EMBL/GenBank/DDBJ whole genome shotgun (WGS) entry which is preliminary data.</text>
</comment>
<protein>
    <recommendedName>
        <fullName evidence="2">DUF1559 domain-containing protein</fullName>
    </recommendedName>
</protein>
<dbReference type="EMBL" id="ABCK01000002">
    <property type="protein sequence ID" value="EDM29227.1"/>
    <property type="molecule type" value="Genomic_DNA"/>
</dbReference>
<name>A6DGB0_9BACT</name>
<accession>A6DGB0</accession>
<dbReference type="STRING" id="313628.LNTAR_22594"/>
<dbReference type="RefSeq" id="WP_007276954.1">
    <property type="nucleotide sequence ID" value="NZ_ABCK01000002.1"/>
</dbReference>
<dbReference type="SUPFAM" id="SSF54523">
    <property type="entry name" value="Pili subunits"/>
    <property type="match status" value="1"/>
</dbReference>
<dbReference type="eggNOG" id="COG2165">
    <property type="taxonomic scope" value="Bacteria"/>
</dbReference>
<dbReference type="InterPro" id="IPR011453">
    <property type="entry name" value="DUF1559"/>
</dbReference>
<sequence length="252" mass="27711">MKRFTLIELLVVVAIIGILASLLLPALGKARKSARRATCVSQLRQLSVALYNYTDDNDSHFPSHGVVVGGVITWDDLISGYDGRSSLSYAEMVTSQSSGITENQNDLYVCPEDDVVRAGNEVKKSYGISVLRKDEPNPAHVLNGVRGISGDYESLGASRKVSEISNSSDTILKSENLNEQNTMGNKEGMVFSLTQYNSIAGAGLWSGPVPHSGKFNYSFVDGHVELMDFYETMLGLPYNWQDVRDTMWDAER</sequence>